<keyword evidence="5" id="KW-1185">Reference proteome</keyword>
<dbReference type="InterPro" id="IPR011059">
    <property type="entry name" value="Metal-dep_hydrolase_composite"/>
</dbReference>
<dbReference type="Pfam" id="PF01979">
    <property type="entry name" value="Amidohydro_1"/>
    <property type="match status" value="1"/>
</dbReference>
<accession>A0A8H7PY91</accession>
<dbReference type="OrthoDB" id="10258955at2759"/>
<dbReference type="SUPFAM" id="SSF51338">
    <property type="entry name" value="Composite domain of metallo-dependent hydrolases"/>
    <property type="match status" value="2"/>
</dbReference>
<dbReference type="AlphaFoldDB" id="A0A8H7PY91"/>
<evidence type="ECO:0000313" key="4">
    <source>
        <dbReference type="EMBL" id="KAG2181351.1"/>
    </source>
</evidence>
<dbReference type="PANTHER" id="PTHR43135">
    <property type="entry name" value="ALPHA-D-RIBOSE 1-METHYLPHOSPHONATE 5-TRIPHOSPHATE DIPHOSPHATASE"/>
    <property type="match status" value="1"/>
</dbReference>
<evidence type="ECO:0000313" key="5">
    <source>
        <dbReference type="Proteomes" id="UP000654370"/>
    </source>
</evidence>
<organism evidence="4 5">
    <name type="scientific">Mortierella isabellina</name>
    <name type="common">Filamentous fungus</name>
    <name type="synonym">Umbelopsis isabellina</name>
    <dbReference type="NCBI Taxonomy" id="91625"/>
    <lineage>
        <taxon>Eukaryota</taxon>
        <taxon>Fungi</taxon>
        <taxon>Fungi incertae sedis</taxon>
        <taxon>Mucoromycota</taxon>
        <taxon>Mucoromycotina</taxon>
        <taxon>Umbelopsidomycetes</taxon>
        <taxon>Umbelopsidales</taxon>
        <taxon>Umbelopsidaceae</taxon>
        <taxon>Umbelopsis</taxon>
    </lineage>
</organism>
<proteinExistence type="predicted"/>
<dbReference type="SUPFAM" id="SSF51556">
    <property type="entry name" value="Metallo-dependent hydrolases"/>
    <property type="match status" value="1"/>
</dbReference>
<evidence type="ECO:0000259" key="3">
    <source>
        <dbReference type="Pfam" id="PF01979"/>
    </source>
</evidence>
<keyword evidence="2" id="KW-0812">Transmembrane</keyword>
<feature type="region of interest" description="Disordered" evidence="1">
    <location>
        <begin position="547"/>
        <end position="567"/>
    </location>
</feature>
<dbReference type="EMBL" id="JAEPQZ010000005">
    <property type="protein sequence ID" value="KAG2181351.1"/>
    <property type="molecule type" value="Genomic_DNA"/>
</dbReference>
<name>A0A8H7PY91_MORIS</name>
<feature type="compositionally biased region" description="Basic and acidic residues" evidence="1">
    <location>
        <begin position="557"/>
        <end position="567"/>
    </location>
</feature>
<dbReference type="InterPro" id="IPR051781">
    <property type="entry name" value="Metallo-dep_Hydrolase"/>
</dbReference>
<keyword evidence="2" id="KW-0472">Membrane</keyword>
<protein>
    <recommendedName>
        <fullName evidence="3">Amidohydrolase-related domain-containing protein</fullName>
    </recommendedName>
</protein>
<gene>
    <name evidence="4" type="ORF">INT43_008934</name>
</gene>
<dbReference type="InterPro" id="IPR032466">
    <property type="entry name" value="Metal_Hydrolase"/>
</dbReference>
<evidence type="ECO:0000256" key="2">
    <source>
        <dbReference type="SAM" id="Phobius"/>
    </source>
</evidence>
<keyword evidence="2" id="KW-1133">Transmembrane helix</keyword>
<dbReference type="Gene3D" id="3.20.20.140">
    <property type="entry name" value="Metal-dependent hydrolases"/>
    <property type="match status" value="2"/>
</dbReference>
<feature type="transmembrane region" description="Helical" evidence="2">
    <location>
        <begin position="24"/>
        <end position="44"/>
    </location>
</feature>
<feature type="domain" description="Amidohydrolase-related" evidence="3">
    <location>
        <begin position="424"/>
        <end position="525"/>
    </location>
</feature>
<dbReference type="GO" id="GO:0016810">
    <property type="term" value="F:hydrolase activity, acting on carbon-nitrogen (but not peptide) bonds"/>
    <property type="evidence" value="ECO:0007669"/>
    <property type="project" value="InterPro"/>
</dbReference>
<reference evidence="4" key="1">
    <citation type="submission" date="2020-12" db="EMBL/GenBank/DDBJ databases">
        <title>Metabolic potential, ecology and presence of endohyphal bacteria is reflected in genomic diversity of Mucoromycotina.</title>
        <authorList>
            <person name="Muszewska A."/>
            <person name="Okrasinska A."/>
            <person name="Steczkiewicz K."/>
            <person name="Drgas O."/>
            <person name="Orlowska M."/>
            <person name="Perlinska-Lenart U."/>
            <person name="Aleksandrzak-Piekarczyk T."/>
            <person name="Szatraj K."/>
            <person name="Zielenkiewicz U."/>
            <person name="Pilsyk S."/>
            <person name="Malc E."/>
            <person name="Mieczkowski P."/>
            <person name="Kruszewska J.S."/>
            <person name="Biernat P."/>
            <person name="Pawlowska J."/>
        </authorList>
    </citation>
    <scope>NUCLEOTIDE SEQUENCE</scope>
    <source>
        <strain evidence="4">WA0000067209</strain>
    </source>
</reference>
<dbReference type="Gene3D" id="2.30.40.10">
    <property type="entry name" value="Urease, subunit C, domain 1"/>
    <property type="match status" value="1"/>
</dbReference>
<sequence>MQGNNQSQPLLASARGPKKSRSKITLISVAVVFVSASLYLASLIPSPSLNDATVFSTTSDKHDFGSVKAPGISDETFHHGLNQCKAIERRKQSQVSSDQRTHNPRAVPGTAPMLIRNGYIWVGDSYLENHDILVDNGVIQKVAQDIDTLPEYHIIDAKNRVVTPGIVDMHSHLGLDSLPMLFGTTDTNEGTSPTTPYVRAIEGFNPSDPAMPIILSGGVTTSLILPGSGNSMGGEALAIKLRPVSTLSVEDMQVFAGSNDSEEKVWRYMKMACGENPKRFYGAAQNTMPSTRMGEGYLFRKWFQDAFSLKSRQEDWCAAAEELNATDHQLTRLSTPFPESLELESLVALLRGDTKLNIHCYEPHDLEAMVRHSHEFNFNIAAFHHALKAWKVPEIIKRAKGNVTIATFSDMWGYKFEAMDGNVRAPQILEEAGIPVALKTDHPVLTACINKVLHTMQQDLAHEAAKSYHYGLAEHKALKSITSIPAAAMGLGHRVGSIAPGMDADIVIWERHPLRLGARPDHVIVDGIEQHFNSSFNLPKKVLSDTKEAATANEHANNGRDKNRAPIGKKQDLLLEDHGSRNPVTYSEACSSESNSFVLRNIGKLFLNRNTVFENLNAQSNDDELYVIVDNGTIVCSGKGCGRDKINWPDKSAVFDLNGGYVLPGLISTGARIGLVEIIDESSTHDGVANNDLKDAELHKTITRAVDGLKFGTEHLSKPYKAGVLYSVTQPIVMGDKVVAGVSTAFKIGAENTVLDAEDIIIQEEAALHFVLTIEPKPAKSEQIAGIRQLLASNLDKDTTKNVFARAAKGQLPVVIQTDDKDEIAQIIKMKKHLRSLEHGGDVHFVIMGGAEAWLVAEHLANENIPVILAPPRCRPLTWGMRHCLSGKPMQDATGLDVLVAKGVLVGVASLDADDGYVRNLIWDAGWNLATNSKLTDTDAVGFVTWNIADIFGLRQPNGEPLGVLSAGQPAELVAYDGNPFEFGTKVQLVAGGGRRGVICQQDVEQM</sequence>
<comment type="caution">
    <text evidence="4">The sequence shown here is derived from an EMBL/GenBank/DDBJ whole genome shotgun (WGS) entry which is preliminary data.</text>
</comment>
<dbReference type="Proteomes" id="UP000654370">
    <property type="component" value="Unassembled WGS sequence"/>
</dbReference>
<evidence type="ECO:0000256" key="1">
    <source>
        <dbReference type="SAM" id="MobiDB-lite"/>
    </source>
</evidence>
<dbReference type="InterPro" id="IPR006680">
    <property type="entry name" value="Amidohydro-rel"/>
</dbReference>
<dbReference type="PANTHER" id="PTHR43135:SF3">
    <property type="entry name" value="ALPHA-D-RIBOSE 1-METHYLPHOSPHONATE 5-TRIPHOSPHATE DIPHOSPHATASE"/>
    <property type="match status" value="1"/>
</dbReference>